<dbReference type="InterPro" id="IPR050834">
    <property type="entry name" value="Glycosyltransf_2"/>
</dbReference>
<dbReference type="PANTHER" id="PTHR43685">
    <property type="entry name" value="GLYCOSYLTRANSFERASE"/>
    <property type="match status" value="1"/>
</dbReference>
<accession>A0AAT9HVV3</accession>
<dbReference type="Gene3D" id="3.90.550.10">
    <property type="entry name" value="Spore Coat Polysaccharide Biosynthesis Protein SpsA, Chain A"/>
    <property type="match status" value="1"/>
</dbReference>
<dbReference type="AlphaFoldDB" id="A0AAT9HVV3"/>
<proteinExistence type="predicted"/>
<reference evidence="2" key="1">
    <citation type="submission" date="2024-06" db="EMBL/GenBank/DDBJ databases">
        <authorList>
            <consortium name="consrtm"/>
            <person name="Uemura M."/>
            <person name="Terahara T."/>
        </authorList>
    </citation>
    <scope>NUCLEOTIDE SEQUENCE</scope>
    <source>
        <strain evidence="2">KM77-8</strain>
    </source>
</reference>
<dbReference type="SUPFAM" id="SSF53448">
    <property type="entry name" value="Nucleotide-diphospho-sugar transferases"/>
    <property type="match status" value="1"/>
</dbReference>
<dbReference type="CDD" id="cd00761">
    <property type="entry name" value="Glyco_tranf_GTA_type"/>
    <property type="match status" value="1"/>
</dbReference>
<dbReference type="EMBL" id="AP035768">
    <property type="protein sequence ID" value="BFO21393.1"/>
    <property type="molecule type" value="Genomic_DNA"/>
</dbReference>
<name>A0AAT9HVV3_9ACTN</name>
<sequence length="337" mass="37671">MSVICPTYNRSRPILDTIASVRAQTVSDWELLVVSDGSTDDTDHWVREAARADSRVRLLRTERHGHPSGPRNHGLTQARGGLVAYLDHDDQWHPDHLEVLLTAFDDGAELISTGFELRDAHGTVVASSEPYDLCWHPEIQTLGVVFEPSRVAHRRGLAETAGGWQSGGGLEDWDLWLRMTDAGARFTTVPHRTARLLNDPGTRRHRIPHRHRLPVAAFDDPRKARAVLDHLQHKRNEAALRQARTQDIRAWMTRLVNDPDFTRPAGWNGDPVKEAEARLSRAPAPCAGLVLVRERHQYVLAQPLLVSTAGHARRIQRLSRQTQPNLLALIDAIAGAA</sequence>
<evidence type="ECO:0000259" key="1">
    <source>
        <dbReference type="Pfam" id="PF00535"/>
    </source>
</evidence>
<gene>
    <name evidence="2" type="ORF">SHKM778_77810</name>
</gene>
<reference evidence="2" key="2">
    <citation type="submission" date="2024-07" db="EMBL/GenBank/DDBJ databases">
        <title>Streptomyces haneummycinica sp. nov., a new antibiotic-producing actinobacterium isolated from marine sediment.</title>
        <authorList>
            <person name="Uemura M."/>
            <person name="Hamada M."/>
            <person name="Hirano S."/>
            <person name="Kobayashi K."/>
            <person name="Ohshiro T."/>
            <person name="Kobayashi T."/>
            <person name="Terahara T."/>
        </authorList>
    </citation>
    <scope>NUCLEOTIDE SEQUENCE</scope>
    <source>
        <strain evidence="2">KM77-8</strain>
    </source>
</reference>
<dbReference type="InterPro" id="IPR029044">
    <property type="entry name" value="Nucleotide-diphossugar_trans"/>
</dbReference>
<protein>
    <recommendedName>
        <fullName evidence="1">Glycosyltransferase 2-like domain-containing protein</fullName>
    </recommendedName>
</protein>
<feature type="domain" description="Glycosyltransferase 2-like" evidence="1">
    <location>
        <begin position="2"/>
        <end position="119"/>
    </location>
</feature>
<organism evidence="2">
    <name type="scientific">Streptomyces haneummycinicus</name>
    <dbReference type="NCBI Taxonomy" id="3074435"/>
    <lineage>
        <taxon>Bacteria</taxon>
        <taxon>Bacillati</taxon>
        <taxon>Actinomycetota</taxon>
        <taxon>Actinomycetes</taxon>
        <taxon>Kitasatosporales</taxon>
        <taxon>Streptomycetaceae</taxon>
        <taxon>Streptomyces</taxon>
    </lineage>
</organism>
<evidence type="ECO:0000313" key="2">
    <source>
        <dbReference type="EMBL" id="BFO21393.1"/>
    </source>
</evidence>
<dbReference type="PANTHER" id="PTHR43685:SF2">
    <property type="entry name" value="GLYCOSYLTRANSFERASE 2-LIKE DOMAIN-CONTAINING PROTEIN"/>
    <property type="match status" value="1"/>
</dbReference>
<dbReference type="InterPro" id="IPR001173">
    <property type="entry name" value="Glyco_trans_2-like"/>
</dbReference>
<dbReference type="Pfam" id="PF00535">
    <property type="entry name" value="Glycos_transf_2"/>
    <property type="match status" value="1"/>
</dbReference>